<feature type="compositionally biased region" description="Basic residues" evidence="1">
    <location>
        <begin position="216"/>
        <end position="229"/>
    </location>
</feature>
<feature type="compositionally biased region" description="Basic and acidic residues" evidence="1">
    <location>
        <begin position="1253"/>
        <end position="1272"/>
    </location>
</feature>
<evidence type="ECO:0000313" key="4">
    <source>
        <dbReference type="Proteomes" id="UP000324832"/>
    </source>
</evidence>
<feature type="region of interest" description="Disordered" evidence="1">
    <location>
        <begin position="728"/>
        <end position="773"/>
    </location>
</feature>
<feature type="region of interest" description="Disordered" evidence="1">
    <location>
        <begin position="1926"/>
        <end position="1979"/>
    </location>
</feature>
<feature type="compositionally biased region" description="Polar residues" evidence="1">
    <location>
        <begin position="2572"/>
        <end position="2593"/>
    </location>
</feature>
<accession>A0A5E4QHM9</accession>
<sequence>MTLILAVGNKMESDYDRKFEEMKKYIPFLENMIKRLESHRSPSNPRQAQLDKIRSLRDLLQDKSKRMKMDNLLKCEQVLVNLYKKVEQRDSSVHGKEIEQSAKSPIDINIVKQLKSVVTKINEGTLPEIARASDTEEICVPGSKEPALFQRRPNRTKSPDREETSHQSSKRNYTRVLHSPEPSSRKWNGSECQKSDKPIYSRRSPKKTPNRFSPSYHKRERKRSSKKSKNSKDLNITLNVPEDKLNSLNTKDILSRIINCNNKDVEIATLRELRSQILSELKQTGASDDISDLLLKSYEKSDKRNNKEEVEEGELSDSESETIENIYGSLVLVDKDKSAQTTKKQLEKDVRKIQICLVINSDKTATVKDATEDIQNNDKNIDISDFQTFTSETECQDVKTMSMSSSNVGDIKSNPEDNNSGTNNLEELTEKTEMSKKETLDVPVTTNKFEVSSNQRTNVNDNQNTAENFTYNYHKSDDSNKKLNSEKHLENTSSYQCKPGQNSNENNSEFTKRTGDVVEIPLLDLDLTTKQNVVSEIDILQALKKEILNETDTVLGSETVTPALHQPKLNKVESTPKSVPKRTISIEKYKEITSSSHKSLFVHNKTNLKDDVLKKQSLKLTEKECERFNLPTKLSITESSEDETSNISLDDIYDDLAPKSPDHDDFADTGIKPPVIIPSDPIKPSLVSSVADIDMRKSLPNISPNNLFHTSYNNNKSADDVTSLIHKDKPTINLVDPRRARREQQISNREKPSETKTPFPDDSATSSAPDTLSNLGIVHNMNAEMTPSRTPGTHNMANVSIPNINTNASCFDNSIELDNMTTRKNVYTPMFSDLHETNTRDVETRHQSWDQNSNSRAPRSVDYSFPYNEAYQNNYRRDRYRIDRREPSKRMGPSTTPSSSYGRMECPTTPLPSFGRSDGSSTPLHSFGRSDGSVTAIHLFGRSDLAAPIPSYGRSDGSATPVHSFGRSDGSSTPIHSFGRSDGSATPIHSYGRSDGSATPINSFGRSDGSATPIHSFGRSDGSATPAHSFGRSDGSATPIHTFGRLDGSATPIHSFGRSDGSGTPIFSFGRSDGSATPIHSFGRSDGSVTPVHSFGISDGSTTPIHSFGRSEGSTTPIHSFGRSEGINTNYAFGRTDLTRNQHVSQNKYSGVKDPRLNRSHEHDNNYYNKEDGGRGYRMDHKHLGARYPEQGSSYSYHRYRREQSVGRNENSRFQDSYENKYQSDHSLRDLSSSRLSNPDQDYSNHSTNSYDRSSDPRRNRSSREKPIDKGYADTFCPSSNISSSLVPKDKLYVQPSVGTSFTIDTSINRTFQELGIQNSFDARRKRASSVSRVTNPDTCKRTFDCDEINTKLPDPDNYTHMGRDFQRARSVGRDTLSKCSQSFNDIKNDLRSFTLKTDPRISRSSDPQSFRKHKVDKYDAYSDSPKFENYKSGSKSNFSENNPYKEGCRNATKGKHISLSQRRQKYQENDKNYNSYKSQRSHDIKNRSCSNSRYTQYYGNVYSDDNISKGKIQGPDAVKKYKIPKIKRSPEKTIPLENNDTRKNDKQQPSIDDAVKSDVDVSHERKIQNDNKKDLGEKNSYQYNPCDKKNKNEKFSSPKLLTSSSPMKDIANLNKEETNNAFINYCEQRPDTNELEEFRTNENSMSKDESKQIMNHASFDKSDVNNIKSNEVTNKLTHVEQETDIKNPSKFCTDEISVNIDDNKKNLNIDNHVKSNDVTTNEDLNSSFGDLEIFSENIVTDPGLDNLNDLIAELDNDLEATKMSNEPGQFVQELCLEKMMDSITTPEVSNKVENNFDTKCEIINVNVDNRKTNEETQNRSINIKEQYTNFEEQKLETSSLPCNNTYGKNPCTESVSNINLENLNAKEKHTLGPLTSNINLISKKQSVSNILDDSNENTVSTTKEDVRQLENSDKITEDKINRHENVPIPDSTININDKNDDKLCTESTPDSTIEANDNNNQVTSSHSTCEDTSRDSKVSCPPIVSELNDFSKLLSILEDKHKVIELLSLLKDKPDSDKMKKKLEKLSELVFEDNDNASQSTIEENPESCSTSDSNKHCKILKKPKINESLLENKEDKQSENEAEVKDDQDTKIKDEVEPSKDKKGTSRSKPECKDQTTAKIVKVRQKKPAKKDKKKPILRSNITKKTSSKRPNRELLKLQEDLREMFIKDDVLNNTGLRMCRIAKLVDEKTKKQVKDPPSVEYEPIVRLEKFKNVDNIEKRKPVKKVSTKSKSNKHNSLDHKNKFKKVTKTLQTQHDPFEFETDSISDTTNISEKLNDMTSESESDSGDSTKSTEPLSEIKKKPKRKRFAWQAGVVPKNRKKKRVSKTKNGSTKSEDCQVVKETIPDLNCYIDKLYCYVKNVTTYTCRLCIYKGDEIVDHYRTQHPHTEIPLSRMSPDVAMDAIKQCENLNFQIVSKLPSNRYVCRFCFKEFAKSKNALQSFFWHIVNVHTGEYMKDCTICDNNQCPFELDIPPAPINSEGQLIGYLCGNCNYTQISIENLKSHVLKRHNDEHTEVSTINLAYFSQKTLNAMLNKFTKMQLPIESEKPRVLRSNKLNTNNVHDNRNESSDSDVSNNLETASTSSHVDNTNVYQKSQSIYTPSKNASRNDVDKQITPFFNNDLPKPDQNVDVNQSKDMSFHELASNDETSCSLLTNDQLETPNMESQRDIFELPHFKVKLKESGMKEYVCCVNNNQHYTTSLLISLKKHVKISHNENWDGYCFLCKVIVTSQGKHKFIECLQHFLDNHLDDFPVLEDEVIRDNETTNVHQYSSEPEPPKPYLTLRPLSELISDNSESCSSPLPIIESVMSLGTEKPVYPRIETEEVAKQYLYEEAQAEIMTQKHRIVLNAMMSHEKLAHVFKCAGTYCSFTTDNAEDALLHATTHMRVGGENALRCSYCDYDASNNAIDLITHVFKAHGCCQFACGFCFYRAAASQLVNAHIDRVHDDAAKTVLKASFVTDQGNEEIALSRELAVPFYY</sequence>
<feature type="compositionally biased region" description="Basic residues" evidence="1">
    <location>
        <begin position="2123"/>
        <end position="2139"/>
    </location>
</feature>
<feature type="compositionally biased region" description="Basic and acidic residues" evidence="1">
    <location>
        <begin position="1151"/>
        <end position="1180"/>
    </location>
</feature>
<feature type="region of interest" description="Disordered" evidence="1">
    <location>
        <begin position="2038"/>
        <end position="2057"/>
    </location>
</feature>
<feature type="region of interest" description="Disordered" evidence="1">
    <location>
        <begin position="140"/>
        <end position="235"/>
    </location>
</feature>
<evidence type="ECO:0000313" key="3">
    <source>
        <dbReference type="EMBL" id="VVC97806.1"/>
    </source>
</evidence>
<feature type="compositionally biased region" description="Polar residues" evidence="1">
    <location>
        <begin position="181"/>
        <end position="192"/>
    </location>
</feature>
<feature type="compositionally biased region" description="Polar residues" evidence="1">
    <location>
        <begin position="1432"/>
        <end position="1443"/>
    </location>
</feature>
<feature type="compositionally biased region" description="Basic and acidic residues" evidence="1">
    <location>
        <begin position="428"/>
        <end position="440"/>
    </location>
</feature>
<feature type="domain" description="C2H2-type" evidence="2">
    <location>
        <begin position="2894"/>
        <end position="2918"/>
    </location>
</feature>
<dbReference type="Proteomes" id="UP000324832">
    <property type="component" value="Unassembled WGS sequence"/>
</dbReference>
<feature type="compositionally biased region" description="Polar residues" evidence="1">
    <location>
        <begin position="996"/>
        <end position="1005"/>
    </location>
</feature>
<feature type="compositionally biased region" description="Basic and acidic residues" evidence="1">
    <location>
        <begin position="875"/>
        <end position="889"/>
    </location>
</feature>
<proteinExistence type="predicted"/>
<feature type="domain" description="C2H2-type" evidence="2">
    <location>
        <begin position="2487"/>
        <end position="2510"/>
    </location>
</feature>
<evidence type="ECO:0000256" key="1">
    <source>
        <dbReference type="SAM" id="MobiDB-lite"/>
    </source>
</evidence>
<feature type="compositionally biased region" description="Basic and acidic residues" evidence="1">
    <location>
        <begin position="1554"/>
        <end position="1578"/>
    </location>
</feature>
<feature type="compositionally biased region" description="Polar residues" evidence="1">
    <location>
        <begin position="444"/>
        <end position="466"/>
    </location>
</feature>
<keyword evidence="4" id="KW-1185">Reference proteome</keyword>
<feature type="region of interest" description="Disordered" evidence="1">
    <location>
        <begin position="1520"/>
        <end position="1604"/>
    </location>
</feature>
<reference evidence="3 4" key="1">
    <citation type="submission" date="2017-07" db="EMBL/GenBank/DDBJ databases">
        <authorList>
            <person name="Talla V."/>
            <person name="Backstrom N."/>
        </authorList>
    </citation>
    <scope>NUCLEOTIDE SEQUENCE [LARGE SCALE GENOMIC DNA]</scope>
</reference>
<feature type="region of interest" description="Disordered" evidence="1">
    <location>
        <begin position="487"/>
        <end position="509"/>
    </location>
</feature>
<feature type="region of interest" description="Disordered" evidence="1">
    <location>
        <begin position="843"/>
        <end position="927"/>
    </location>
</feature>
<gene>
    <name evidence="3" type="ORF">LSINAPIS_LOCUS9007</name>
</gene>
<feature type="compositionally biased region" description="Basic and acidic residues" evidence="1">
    <location>
        <begin position="1969"/>
        <end position="1978"/>
    </location>
</feature>
<dbReference type="SMART" id="SM00355">
    <property type="entry name" value="ZnF_C2H2"/>
    <property type="match status" value="6"/>
</dbReference>
<name>A0A5E4QHM9_9NEOP</name>
<dbReference type="InterPro" id="IPR013087">
    <property type="entry name" value="Znf_C2H2_type"/>
</dbReference>
<feature type="compositionally biased region" description="Basic residues" evidence="1">
    <location>
        <begin position="2319"/>
        <end position="2328"/>
    </location>
</feature>
<feature type="region of interest" description="Disordered" evidence="1">
    <location>
        <begin position="1093"/>
        <end position="1124"/>
    </location>
</feature>
<feature type="compositionally biased region" description="Polar residues" evidence="1">
    <location>
        <begin position="2038"/>
        <end position="2054"/>
    </location>
</feature>
<evidence type="ECO:0000259" key="2">
    <source>
        <dbReference type="SMART" id="SM00355"/>
    </source>
</evidence>
<feature type="compositionally biased region" description="Polar residues" evidence="1">
    <location>
        <begin position="763"/>
        <end position="773"/>
    </location>
</feature>
<feature type="compositionally biased region" description="Polar residues" evidence="1">
    <location>
        <begin position="491"/>
        <end position="509"/>
    </location>
</feature>
<dbReference type="InterPro" id="IPR048385">
    <property type="entry name" value="Med15_central"/>
</dbReference>
<feature type="domain" description="C2H2-type" evidence="2">
    <location>
        <begin position="2424"/>
        <end position="2451"/>
    </location>
</feature>
<feature type="region of interest" description="Disordered" evidence="1">
    <location>
        <begin position="1221"/>
        <end position="1275"/>
    </location>
</feature>
<feature type="region of interest" description="Disordered" evidence="1">
    <location>
        <begin position="402"/>
        <end position="466"/>
    </location>
</feature>
<dbReference type="EMBL" id="FZQP02003333">
    <property type="protein sequence ID" value="VVC97806.1"/>
    <property type="molecule type" value="Genomic_DNA"/>
</dbReference>
<feature type="compositionally biased region" description="Basic residues" evidence="1">
    <location>
        <begin position="2223"/>
        <end position="2236"/>
    </location>
</feature>
<feature type="region of interest" description="Disordered" evidence="1">
    <location>
        <begin position="2549"/>
        <end position="2593"/>
    </location>
</feature>
<feature type="region of interest" description="Disordered" evidence="1">
    <location>
        <begin position="1139"/>
        <end position="1180"/>
    </location>
</feature>
<organism evidence="3 4">
    <name type="scientific">Leptidea sinapis</name>
    <dbReference type="NCBI Taxonomy" id="189913"/>
    <lineage>
        <taxon>Eukaryota</taxon>
        <taxon>Metazoa</taxon>
        <taxon>Ecdysozoa</taxon>
        <taxon>Arthropoda</taxon>
        <taxon>Hexapoda</taxon>
        <taxon>Insecta</taxon>
        <taxon>Pterygota</taxon>
        <taxon>Neoptera</taxon>
        <taxon>Endopterygota</taxon>
        <taxon>Lepidoptera</taxon>
        <taxon>Glossata</taxon>
        <taxon>Ditrysia</taxon>
        <taxon>Papilionoidea</taxon>
        <taxon>Pieridae</taxon>
        <taxon>Dismorphiinae</taxon>
        <taxon>Leptidea</taxon>
    </lineage>
</organism>
<feature type="domain" description="C2H2-type" evidence="2">
    <location>
        <begin position="2366"/>
        <end position="2386"/>
    </location>
</feature>
<feature type="region of interest" description="Disordered" evidence="1">
    <location>
        <begin position="951"/>
        <end position="1072"/>
    </location>
</feature>
<feature type="compositionally biased region" description="Polar residues" evidence="1">
    <location>
        <begin position="1238"/>
        <end position="1248"/>
    </location>
</feature>
<feature type="compositionally biased region" description="Basic and acidic residues" evidence="1">
    <location>
        <begin position="1587"/>
        <end position="1597"/>
    </location>
</feature>
<feature type="compositionally biased region" description="Basic and acidic residues" evidence="1">
    <location>
        <begin position="728"/>
        <end position="754"/>
    </location>
</feature>
<feature type="region of interest" description="Disordered" evidence="1">
    <location>
        <begin position="2279"/>
        <end position="2334"/>
    </location>
</feature>
<feature type="compositionally biased region" description="Basic and acidic residues" evidence="1">
    <location>
        <begin position="2072"/>
        <end position="2118"/>
    </location>
</feature>
<feature type="region of interest" description="Disordered" evidence="1">
    <location>
        <begin position="1399"/>
        <end position="1418"/>
    </location>
</feature>
<feature type="domain" description="C2H2-type" evidence="2">
    <location>
        <begin position="2923"/>
        <end position="2946"/>
    </location>
</feature>
<feature type="region of interest" description="Disordered" evidence="1">
    <location>
        <begin position="2222"/>
        <end position="2247"/>
    </location>
</feature>
<protein>
    <recommendedName>
        <fullName evidence="2">C2H2-type domain-containing protein</fullName>
    </recommendedName>
</protein>
<feature type="region of interest" description="Disordered" evidence="1">
    <location>
        <begin position="2070"/>
        <end position="2157"/>
    </location>
</feature>
<feature type="domain" description="C2H2-type" evidence="2">
    <location>
        <begin position="2861"/>
        <end position="2885"/>
    </location>
</feature>
<dbReference type="Pfam" id="PF21538">
    <property type="entry name" value="Med15_M"/>
    <property type="match status" value="1"/>
</dbReference>
<feature type="region of interest" description="Disordered" evidence="1">
    <location>
        <begin position="1423"/>
        <end position="1490"/>
    </location>
</feature>
<feature type="compositionally biased region" description="Polar residues" evidence="1">
    <location>
        <begin position="1139"/>
        <end position="1149"/>
    </location>
</feature>
<feature type="compositionally biased region" description="Polar residues" evidence="1">
    <location>
        <begin position="1946"/>
        <end position="1968"/>
    </location>
</feature>